<keyword evidence="3" id="KW-0175">Coiled coil</keyword>
<gene>
    <name evidence="6" type="ORF">HF521_017140</name>
</gene>
<comment type="caution">
    <text evidence="6">The sequence shown here is derived from an EMBL/GenBank/DDBJ whole genome shotgun (WGS) entry which is preliminary data.</text>
</comment>
<protein>
    <recommendedName>
        <fullName evidence="5">INO80 complex subunit F domain-containing protein</fullName>
    </recommendedName>
</protein>
<keyword evidence="2" id="KW-0539">Nucleus</keyword>
<dbReference type="InterPro" id="IPR033555">
    <property type="entry name" value="TFPT"/>
</dbReference>
<sequence>MTFPGLHGCKSVTSFKRAASRLCCWRKAVHDDKIVCINCFFSVLNRGACKIRDLRMMEDFSGLALPPLFGGHILEAELEAAGVELSSGATEILESGGPPEDVHKDTRDVDKTKYQALSGRVKELERVNERTLARLHRVQRLTRRLKKERRFLMKTLDAYGDDYRNAELAVSLEDEPEAALDAAHGGDEDDGSSPSVVNQSACGAKKRRHRVKESQAEPELCAIGETAFAAFPSPNSLSH</sequence>
<dbReference type="GO" id="GO:0097190">
    <property type="term" value="P:apoptotic signaling pathway"/>
    <property type="evidence" value="ECO:0007669"/>
    <property type="project" value="TreeGrafter"/>
</dbReference>
<keyword evidence="7" id="KW-1185">Reference proteome</keyword>
<feature type="coiled-coil region" evidence="3">
    <location>
        <begin position="114"/>
        <end position="141"/>
    </location>
</feature>
<dbReference type="EMBL" id="JABFDY010000004">
    <property type="protein sequence ID" value="KAF7708083.1"/>
    <property type="molecule type" value="Genomic_DNA"/>
</dbReference>
<proteinExistence type="predicted"/>
<evidence type="ECO:0000256" key="1">
    <source>
        <dbReference type="ARBA" id="ARBA00004123"/>
    </source>
</evidence>
<evidence type="ECO:0000256" key="3">
    <source>
        <dbReference type="SAM" id="Coils"/>
    </source>
</evidence>
<evidence type="ECO:0000313" key="6">
    <source>
        <dbReference type="EMBL" id="KAF7708083.1"/>
    </source>
</evidence>
<dbReference type="PANTHER" id="PTHR35084">
    <property type="entry name" value="TCF3 FUSION PARTNER"/>
    <property type="match status" value="1"/>
</dbReference>
<dbReference type="AlphaFoldDB" id="A0A8T0BP32"/>
<evidence type="ECO:0000256" key="4">
    <source>
        <dbReference type="SAM" id="MobiDB-lite"/>
    </source>
</evidence>
<feature type="compositionally biased region" description="Polar residues" evidence="4">
    <location>
        <begin position="192"/>
        <end position="201"/>
    </location>
</feature>
<dbReference type="InterPro" id="IPR056513">
    <property type="entry name" value="INO80F"/>
</dbReference>
<feature type="region of interest" description="Disordered" evidence="4">
    <location>
        <begin position="181"/>
        <end position="217"/>
    </location>
</feature>
<comment type="subcellular location">
    <subcellularLocation>
        <location evidence="1">Nucleus</location>
    </subcellularLocation>
</comment>
<dbReference type="PANTHER" id="PTHR35084:SF1">
    <property type="entry name" value="TCF3 FUSION PARTNER"/>
    <property type="match status" value="1"/>
</dbReference>
<dbReference type="GO" id="GO:0043065">
    <property type="term" value="P:positive regulation of apoptotic process"/>
    <property type="evidence" value="ECO:0007669"/>
    <property type="project" value="TreeGrafter"/>
</dbReference>
<accession>A0A8T0BP32</accession>
<evidence type="ECO:0000259" key="5">
    <source>
        <dbReference type="Pfam" id="PF24245"/>
    </source>
</evidence>
<dbReference type="Pfam" id="PF24245">
    <property type="entry name" value="INO80F"/>
    <property type="match status" value="1"/>
</dbReference>
<organism evidence="6 7">
    <name type="scientific">Silurus meridionalis</name>
    <name type="common">Southern catfish</name>
    <name type="synonym">Silurus soldatovi meridionalis</name>
    <dbReference type="NCBI Taxonomy" id="175797"/>
    <lineage>
        <taxon>Eukaryota</taxon>
        <taxon>Metazoa</taxon>
        <taxon>Chordata</taxon>
        <taxon>Craniata</taxon>
        <taxon>Vertebrata</taxon>
        <taxon>Euteleostomi</taxon>
        <taxon>Actinopterygii</taxon>
        <taxon>Neopterygii</taxon>
        <taxon>Teleostei</taxon>
        <taxon>Ostariophysi</taxon>
        <taxon>Siluriformes</taxon>
        <taxon>Siluridae</taxon>
        <taxon>Silurus</taxon>
    </lineage>
</organism>
<name>A0A8T0BP32_SILME</name>
<reference evidence="6" key="1">
    <citation type="submission" date="2020-08" db="EMBL/GenBank/DDBJ databases">
        <title>Chromosome-level assembly of Southern catfish (Silurus meridionalis) provides insights into visual adaptation to the nocturnal and benthic lifestyles.</title>
        <authorList>
            <person name="Zhang Y."/>
            <person name="Wang D."/>
            <person name="Peng Z."/>
        </authorList>
    </citation>
    <scope>NUCLEOTIDE SEQUENCE</scope>
    <source>
        <strain evidence="6">SWU-2019-XX</strain>
        <tissue evidence="6">Muscle</tissue>
    </source>
</reference>
<dbReference type="GO" id="GO:0003677">
    <property type="term" value="F:DNA binding"/>
    <property type="evidence" value="ECO:0007669"/>
    <property type="project" value="TreeGrafter"/>
</dbReference>
<dbReference type="Proteomes" id="UP000606274">
    <property type="component" value="Unassembled WGS sequence"/>
</dbReference>
<evidence type="ECO:0000313" key="7">
    <source>
        <dbReference type="Proteomes" id="UP000606274"/>
    </source>
</evidence>
<dbReference type="GO" id="GO:0031011">
    <property type="term" value="C:Ino80 complex"/>
    <property type="evidence" value="ECO:0007669"/>
    <property type="project" value="TreeGrafter"/>
</dbReference>
<feature type="domain" description="INO80 complex subunit F" evidence="5">
    <location>
        <begin position="111"/>
        <end position="156"/>
    </location>
</feature>
<evidence type="ECO:0000256" key="2">
    <source>
        <dbReference type="ARBA" id="ARBA00023242"/>
    </source>
</evidence>